<keyword evidence="2" id="KW-0436">Ligase</keyword>
<evidence type="ECO:0000313" key="14">
    <source>
        <dbReference type="EMBL" id="MYH63432.1"/>
    </source>
</evidence>
<dbReference type="Pfam" id="PF10458">
    <property type="entry name" value="Val_tRNA-synt_C"/>
    <property type="match status" value="1"/>
</dbReference>
<evidence type="ECO:0000256" key="2">
    <source>
        <dbReference type="ARBA" id="ARBA00022598"/>
    </source>
</evidence>
<dbReference type="GO" id="GO:0005737">
    <property type="term" value="C:cytoplasm"/>
    <property type="evidence" value="ECO:0007669"/>
    <property type="project" value="InterPro"/>
</dbReference>
<evidence type="ECO:0000259" key="13">
    <source>
        <dbReference type="Pfam" id="PF10458"/>
    </source>
</evidence>
<comment type="similarity">
    <text evidence="11">Belongs to the class-I aminoacyl-tRNA synthetase family. ValS type 1 subfamily.</text>
</comment>
<evidence type="ECO:0000256" key="10">
    <source>
        <dbReference type="ARBA" id="ARBA00047552"/>
    </source>
</evidence>
<proteinExistence type="inferred from homology"/>
<feature type="domain" description="Valyl-tRNA synthetase tRNA-binding arm" evidence="13">
    <location>
        <begin position="4"/>
        <end position="67"/>
    </location>
</feature>
<evidence type="ECO:0000256" key="8">
    <source>
        <dbReference type="ARBA" id="ARBA00024407"/>
    </source>
</evidence>
<evidence type="ECO:0000256" key="1">
    <source>
        <dbReference type="ARBA" id="ARBA00013169"/>
    </source>
</evidence>
<evidence type="ECO:0000256" key="6">
    <source>
        <dbReference type="ARBA" id="ARBA00023054"/>
    </source>
</evidence>
<comment type="catalytic activity">
    <reaction evidence="10">
        <text>tRNA(Val) + L-valine + ATP = L-valyl-tRNA(Val) + AMP + diphosphate</text>
        <dbReference type="Rhea" id="RHEA:10704"/>
        <dbReference type="Rhea" id="RHEA-COMP:9672"/>
        <dbReference type="Rhea" id="RHEA-COMP:9708"/>
        <dbReference type="ChEBI" id="CHEBI:30616"/>
        <dbReference type="ChEBI" id="CHEBI:33019"/>
        <dbReference type="ChEBI" id="CHEBI:57762"/>
        <dbReference type="ChEBI" id="CHEBI:78442"/>
        <dbReference type="ChEBI" id="CHEBI:78537"/>
        <dbReference type="ChEBI" id="CHEBI:456215"/>
        <dbReference type="EC" id="6.1.1.9"/>
    </reaction>
</comment>
<dbReference type="Gene3D" id="1.10.287.380">
    <property type="entry name" value="Valyl-tRNA synthetase, C-terminal domain"/>
    <property type="match status" value="1"/>
</dbReference>
<feature type="region of interest" description="Disordered" evidence="12">
    <location>
        <begin position="53"/>
        <end position="73"/>
    </location>
</feature>
<name>A0A6B1G0U1_9CHLR</name>
<dbReference type="EMBL" id="VYDA01000614">
    <property type="protein sequence ID" value="MYH63432.1"/>
    <property type="molecule type" value="Genomic_DNA"/>
</dbReference>
<dbReference type="InterPro" id="IPR019499">
    <property type="entry name" value="Val-tRNA_synth_tRNA-bd"/>
</dbReference>
<dbReference type="FunFam" id="1.10.287.380:FF:000001">
    <property type="entry name" value="Valine--tRNA ligase"/>
    <property type="match status" value="1"/>
</dbReference>
<evidence type="ECO:0000256" key="4">
    <source>
        <dbReference type="ARBA" id="ARBA00022840"/>
    </source>
</evidence>
<dbReference type="AlphaFoldDB" id="A0A6B1G0U1"/>
<protein>
    <recommendedName>
        <fullName evidence="8">Valine--tRNA ligase</fullName>
        <ecNumber evidence="1">6.1.1.9</ecNumber>
    </recommendedName>
    <alternativeName>
        <fullName evidence="9">Valyl-tRNA synthetase</fullName>
    </alternativeName>
</protein>
<dbReference type="GO" id="GO:0004832">
    <property type="term" value="F:valine-tRNA ligase activity"/>
    <property type="evidence" value="ECO:0007669"/>
    <property type="project" value="UniProtKB-EC"/>
</dbReference>
<organism evidence="14">
    <name type="scientific">Caldilineaceae bacterium SB0675_bin_29</name>
    <dbReference type="NCBI Taxonomy" id="2605266"/>
    <lineage>
        <taxon>Bacteria</taxon>
        <taxon>Bacillati</taxon>
        <taxon>Chloroflexota</taxon>
        <taxon>Caldilineae</taxon>
        <taxon>Caldilineales</taxon>
        <taxon>Caldilineaceae</taxon>
    </lineage>
</organism>
<keyword evidence="4" id="KW-0067">ATP-binding</keyword>
<evidence type="ECO:0000256" key="5">
    <source>
        <dbReference type="ARBA" id="ARBA00022917"/>
    </source>
</evidence>
<evidence type="ECO:0000256" key="7">
    <source>
        <dbReference type="ARBA" id="ARBA00023146"/>
    </source>
</evidence>
<dbReference type="GO" id="GO:0006438">
    <property type="term" value="P:valyl-tRNA aminoacylation"/>
    <property type="evidence" value="ECO:0007669"/>
    <property type="project" value="InterPro"/>
</dbReference>
<accession>A0A6B1G0U1</accession>
<keyword evidence="3" id="KW-0547">Nucleotide-binding</keyword>
<comment type="caution">
    <text evidence="14">The sequence shown here is derived from an EMBL/GenBank/DDBJ whole genome shotgun (WGS) entry which is preliminary data.</text>
</comment>
<dbReference type="GO" id="GO:0005524">
    <property type="term" value="F:ATP binding"/>
    <property type="evidence" value="ECO:0007669"/>
    <property type="project" value="UniProtKB-KW"/>
</dbReference>
<keyword evidence="5" id="KW-0648">Protein biosynthesis</keyword>
<keyword evidence="6" id="KW-0175">Coiled coil</keyword>
<gene>
    <name evidence="14" type="ORF">F4148_17340</name>
</gene>
<evidence type="ECO:0000256" key="3">
    <source>
        <dbReference type="ARBA" id="ARBA00022741"/>
    </source>
</evidence>
<dbReference type="InterPro" id="IPR037118">
    <property type="entry name" value="Val-tRNA_synth_C_sf"/>
</dbReference>
<dbReference type="InterPro" id="IPR010978">
    <property type="entry name" value="tRNA-bd_arm"/>
</dbReference>
<keyword evidence="7" id="KW-0030">Aminoacyl-tRNA synthetase</keyword>
<dbReference type="SUPFAM" id="SSF46589">
    <property type="entry name" value="tRNA-binding arm"/>
    <property type="match status" value="1"/>
</dbReference>
<dbReference type="EC" id="6.1.1.9" evidence="1"/>
<evidence type="ECO:0000256" key="12">
    <source>
        <dbReference type="SAM" id="MobiDB-lite"/>
    </source>
</evidence>
<sequence>MVGLEAERKRLQKELDNVDNQINRTTGLLDNENFIAKAPEHVVQRERDKLEDLKGQRVQVSSSLEQLRGQPDQ</sequence>
<evidence type="ECO:0000256" key="11">
    <source>
        <dbReference type="ARBA" id="ARBA00060830"/>
    </source>
</evidence>
<evidence type="ECO:0000256" key="9">
    <source>
        <dbReference type="ARBA" id="ARBA00029936"/>
    </source>
</evidence>
<reference evidence="14" key="1">
    <citation type="submission" date="2019-09" db="EMBL/GenBank/DDBJ databases">
        <title>Characterisation of the sponge microbiome using genome-centric metagenomics.</title>
        <authorList>
            <person name="Engelberts J.P."/>
            <person name="Robbins S.J."/>
            <person name="De Goeij J.M."/>
            <person name="Aranda M."/>
            <person name="Bell S.C."/>
            <person name="Webster N.S."/>
        </authorList>
    </citation>
    <scope>NUCLEOTIDE SEQUENCE</scope>
    <source>
        <strain evidence="14">SB0675_bin_29</strain>
    </source>
</reference>